<dbReference type="PANTHER" id="PTHR23426:SF65">
    <property type="entry name" value="FERREDOXIN-2, MITOCHONDRIAL"/>
    <property type="match status" value="1"/>
</dbReference>
<reference evidence="8 9" key="1">
    <citation type="submission" date="2019-06" db="EMBL/GenBank/DDBJ databases">
        <title>Quisquiliibacterium sp. nov., isolated from a maize field.</title>
        <authorList>
            <person name="Lin S.-Y."/>
            <person name="Tsai C.-F."/>
            <person name="Young C.-C."/>
        </authorList>
    </citation>
    <scope>NUCLEOTIDE SEQUENCE [LARGE SCALE GENOMIC DNA]</scope>
    <source>
        <strain evidence="8 9">CC-CFT501</strain>
    </source>
</reference>
<dbReference type="AlphaFoldDB" id="A0A5C8NU47"/>
<dbReference type="SUPFAM" id="SSF54292">
    <property type="entry name" value="2Fe-2S ferredoxin-like"/>
    <property type="match status" value="1"/>
</dbReference>
<protein>
    <submittedName>
        <fullName evidence="8">2Fe-2S iron-sulfur cluster binding domain-containing protein</fullName>
    </submittedName>
</protein>
<keyword evidence="5" id="KW-0411">Iron-sulfur</keyword>
<dbReference type="GO" id="GO:0051537">
    <property type="term" value="F:2 iron, 2 sulfur cluster binding"/>
    <property type="evidence" value="ECO:0007669"/>
    <property type="project" value="UniProtKB-KW"/>
</dbReference>
<comment type="cofactor">
    <cofactor evidence="6">
        <name>[2Fe-2S] cluster</name>
        <dbReference type="ChEBI" id="CHEBI:190135"/>
    </cofactor>
</comment>
<keyword evidence="3" id="KW-0479">Metal-binding</keyword>
<evidence type="ECO:0000256" key="5">
    <source>
        <dbReference type="ARBA" id="ARBA00023014"/>
    </source>
</evidence>
<dbReference type="CDD" id="cd00207">
    <property type="entry name" value="fer2"/>
    <property type="match status" value="1"/>
</dbReference>
<evidence type="ECO:0000313" key="8">
    <source>
        <dbReference type="EMBL" id="TXL64684.1"/>
    </source>
</evidence>
<dbReference type="InterPro" id="IPR001055">
    <property type="entry name" value="Adrenodoxin-like"/>
</dbReference>
<comment type="similarity">
    <text evidence="1">Belongs to the adrenodoxin/putidaredoxin family.</text>
</comment>
<evidence type="ECO:0000259" key="7">
    <source>
        <dbReference type="PROSITE" id="PS51085"/>
    </source>
</evidence>
<comment type="caution">
    <text evidence="8">The sequence shown here is derived from an EMBL/GenBank/DDBJ whole genome shotgun (WGS) entry which is preliminary data.</text>
</comment>
<keyword evidence="9" id="KW-1185">Reference proteome</keyword>
<keyword evidence="4" id="KW-0408">Iron</keyword>
<dbReference type="GO" id="GO:0140647">
    <property type="term" value="P:P450-containing electron transport chain"/>
    <property type="evidence" value="ECO:0007669"/>
    <property type="project" value="InterPro"/>
</dbReference>
<name>A0A5C8NU47_9BURK</name>
<evidence type="ECO:0000256" key="3">
    <source>
        <dbReference type="ARBA" id="ARBA00022723"/>
    </source>
</evidence>
<dbReference type="GO" id="GO:0046872">
    <property type="term" value="F:metal ion binding"/>
    <property type="evidence" value="ECO:0007669"/>
    <property type="project" value="UniProtKB-KW"/>
</dbReference>
<evidence type="ECO:0000313" key="9">
    <source>
        <dbReference type="Proteomes" id="UP000321548"/>
    </source>
</evidence>
<dbReference type="PANTHER" id="PTHR23426">
    <property type="entry name" value="FERREDOXIN/ADRENODOXIN"/>
    <property type="match status" value="1"/>
</dbReference>
<organism evidence="8 9">
    <name type="scientific">Zeimonas arvi</name>
    <dbReference type="NCBI Taxonomy" id="2498847"/>
    <lineage>
        <taxon>Bacteria</taxon>
        <taxon>Pseudomonadati</taxon>
        <taxon>Pseudomonadota</taxon>
        <taxon>Betaproteobacteria</taxon>
        <taxon>Burkholderiales</taxon>
        <taxon>Burkholderiaceae</taxon>
        <taxon>Zeimonas</taxon>
    </lineage>
</organism>
<dbReference type="PROSITE" id="PS51085">
    <property type="entry name" value="2FE2S_FER_2"/>
    <property type="match status" value="1"/>
</dbReference>
<evidence type="ECO:0000256" key="2">
    <source>
        <dbReference type="ARBA" id="ARBA00022714"/>
    </source>
</evidence>
<sequence length="107" mass="11837">MPNVHYIAHDGNETVLEVEPGNNLMMAAVFEGIREIEGICGGCLSCATCHVYVDAAWADRLPQPSADELRMLDEVAAERRPNSRLSCQIEMREDLAGIVVRMPDHQS</sequence>
<dbReference type="PRINTS" id="PR00355">
    <property type="entry name" value="ADRENODOXIN"/>
</dbReference>
<dbReference type="Proteomes" id="UP000321548">
    <property type="component" value="Unassembled WGS sequence"/>
</dbReference>
<dbReference type="Gene3D" id="3.10.20.30">
    <property type="match status" value="1"/>
</dbReference>
<accession>A0A5C8NU47</accession>
<evidence type="ECO:0000256" key="4">
    <source>
        <dbReference type="ARBA" id="ARBA00023004"/>
    </source>
</evidence>
<dbReference type="Pfam" id="PF00111">
    <property type="entry name" value="Fer2"/>
    <property type="match status" value="1"/>
</dbReference>
<dbReference type="EMBL" id="VDUY01000005">
    <property type="protein sequence ID" value="TXL64684.1"/>
    <property type="molecule type" value="Genomic_DNA"/>
</dbReference>
<keyword evidence="2" id="KW-0001">2Fe-2S</keyword>
<dbReference type="InterPro" id="IPR001041">
    <property type="entry name" value="2Fe-2S_ferredoxin-type"/>
</dbReference>
<dbReference type="OrthoDB" id="9799640at2"/>
<dbReference type="GO" id="GO:0009055">
    <property type="term" value="F:electron transfer activity"/>
    <property type="evidence" value="ECO:0007669"/>
    <property type="project" value="TreeGrafter"/>
</dbReference>
<feature type="domain" description="2Fe-2S ferredoxin-type" evidence="7">
    <location>
        <begin position="2"/>
        <end position="106"/>
    </location>
</feature>
<gene>
    <name evidence="8" type="ORF">FHP08_13130</name>
</gene>
<proteinExistence type="inferred from homology"/>
<evidence type="ECO:0000256" key="6">
    <source>
        <dbReference type="ARBA" id="ARBA00034078"/>
    </source>
</evidence>
<dbReference type="InterPro" id="IPR012675">
    <property type="entry name" value="Beta-grasp_dom_sf"/>
</dbReference>
<dbReference type="InterPro" id="IPR036010">
    <property type="entry name" value="2Fe-2S_ferredoxin-like_sf"/>
</dbReference>
<dbReference type="RefSeq" id="WP_147704933.1">
    <property type="nucleotide sequence ID" value="NZ_VDUY01000005.1"/>
</dbReference>
<evidence type="ECO:0000256" key="1">
    <source>
        <dbReference type="ARBA" id="ARBA00010914"/>
    </source>
</evidence>